<keyword evidence="9 14" id="KW-1133">Transmembrane helix</keyword>
<evidence type="ECO:0000256" key="14">
    <source>
        <dbReference type="SAM" id="Phobius"/>
    </source>
</evidence>
<sequence length="369" mass="41812">MVVMVCGMLAIMSGMVGLFIGIRRRKLTRLREKFFEQNGGKLLKQKINSQGSNGMMTLFSSEQLRKATDNYSQEKIVGKGAYGLVYKGVLSDKRVVAIKKSKIVDATQAEQFINEVMILTQVIHRNVVKLLGCCLEEEVPTLVYEFISNNTLFHHIHHKLGGMNWLSWENRLRVATEVASGLGLLHEHTLDDLQKVGDLTKRCLSFVGDDRPTMKEVAAELEGLKKFTTHPWVQLEASTETKSLVLEVEQSDLYDIPLIKSTSEWDSYTGEIEHDWVVEDGAVEGALGGGDGGCRQARWWLSKMEMWKAAASLGDPAQLNSVKWLLRWHSSYGLDFFWAELYFLYFSWVFLALSLLSLAWKCWADYLGS</sequence>
<dbReference type="FunFam" id="3.30.200.20:FF:000043">
    <property type="entry name" value="Wall-associated receptor kinase 2"/>
    <property type="match status" value="1"/>
</dbReference>
<dbReference type="PROSITE" id="PS50011">
    <property type="entry name" value="PROTEIN_KINASE_DOM"/>
    <property type="match status" value="1"/>
</dbReference>
<evidence type="ECO:0000256" key="8">
    <source>
        <dbReference type="ARBA" id="ARBA00022840"/>
    </source>
</evidence>
<reference evidence="16 17" key="1">
    <citation type="submission" date="2019-05" db="EMBL/GenBank/DDBJ databases">
        <title>Mikania micrantha, genome provides insights into the molecular mechanism of rapid growth.</title>
        <authorList>
            <person name="Liu B."/>
        </authorList>
    </citation>
    <scope>NUCLEOTIDE SEQUENCE [LARGE SCALE GENOMIC DNA]</scope>
    <source>
        <strain evidence="16">NLD-2019</strain>
        <tissue evidence="16">Leaf</tissue>
    </source>
</reference>
<dbReference type="Gene3D" id="1.10.510.10">
    <property type="entry name" value="Transferase(Phosphotransferase) domain 1"/>
    <property type="match status" value="1"/>
</dbReference>
<comment type="catalytic activity">
    <reaction evidence="11">
        <text>L-seryl-[protein] + ATP = O-phospho-L-seryl-[protein] + ADP + H(+)</text>
        <dbReference type="Rhea" id="RHEA:17989"/>
        <dbReference type="Rhea" id="RHEA-COMP:9863"/>
        <dbReference type="Rhea" id="RHEA-COMP:11604"/>
        <dbReference type="ChEBI" id="CHEBI:15378"/>
        <dbReference type="ChEBI" id="CHEBI:29999"/>
        <dbReference type="ChEBI" id="CHEBI:30616"/>
        <dbReference type="ChEBI" id="CHEBI:83421"/>
        <dbReference type="ChEBI" id="CHEBI:456216"/>
    </reaction>
</comment>
<evidence type="ECO:0000256" key="2">
    <source>
        <dbReference type="ARBA" id="ARBA00022527"/>
    </source>
</evidence>
<evidence type="ECO:0000313" key="16">
    <source>
        <dbReference type="EMBL" id="KAD7477990.1"/>
    </source>
</evidence>
<keyword evidence="3" id="KW-0808">Transferase</keyword>
<accession>A0A5N6Q2U6</accession>
<dbReference type="InterPro" id="IPR011009">
    <property type="entry name" value="Kinase-like_dom_sf"/>
</dbReference>
<dbReference type="GO" id="GO:0004674">
    <property type="term" value="F:protein serine/threonine kinase activity"/>
    <property type="evidence" value="ECO:0007669"/>
    <property type="project" value="UniProtKB-KW"/>
</dbReference>
<evidence type="ECO:0000256" key="1">
    <source>
        <dbReference type="ARBA" id="ARBA00004479"/>
    </source>
</evidence>
<keyword evidence="2" id="KW-0723">Serine/threonine-protein kinase</keyword>
<proteinExistence type="predicted"/>
<dbReference type="GO" id="GO:0005886">
    <property type="term" value="C:plasma membrane"/>
    <property type="evidence" value="ECO:0007669"/>
    <property type="project" value="TreeGrafter"/>
</dbReference>
<dbReference type="InterPro" id="IPR001245">
    <property type="entry name" value="Ser-Thr/Tyr_kinase_cat_dom"/>
</dbReference>
<feature type="transmembrane region" description="Helical" evidence="14">
    <location>
        <begin position="6"/>
        <end position="22"/>
    </location>
</feature>
<evidence type="ECO:0000256" key="9">
    <source>
        <dbReference type="ARBA" id="ARBA00022989"/>
    </source>
</evidence>
<dbReference type="InterPro" id="IPR017441">
    <property type="entry name" value="Protein_kinase_ATP_BS"/>
</dbReference>
<keyword evidence="6 13" id="KW-0547">Nucleotide-binding</keyword>
<dbReference type="PANTHER" id="PTHR27005">
    <property type="entry name" value="WALL-ASSOCIATED RECEPTOR KINASE-LIKE 21"/>
    <property type="match status" value="1"/>
</dbReference>
<dbReference type="AlphaFoldDB" id="A0A5N6Q2U6"/>
<comment type="caution">
    <text evidence="16">The sequence shown here is derived from an EMBL/GenBank/DDBJ whole genome shotgun (WGS) entry which is preliminary data.</text>
</comment>
<evidence type="ECO:0000256" key="3">
    <source>
        <dbReference type="ARBA" id="ARBA00022679"/>
    </source>
</evidence>
<comment type="subcellular location">
    <subcellularLocation>
        <location evidence="1">Membrane</location>
        <topology evidence="1">Single-pass type I membrane protein</topology>
    </subcellularLocation>
</comment>
<protein>
    <recommendedName>
        <fullName evidence="15">Protein kinase domain-containing protein</fullName>
    </recommendedName>
</protein>
<dbReference type="Pfam" id="PF07714">
    <property type="entry name" value="PK_Tyr_Ser-Thr"/>
    <property type="match status" value="1"/>
</dbReference>
<comment type="catalytic activity">
    <reaction evidence="12">
        <text>L-threonyl-[protein] + ATP = O-phospho-L-threonyl-[protein] + ADP + H(+)</text>
        <dbReference type="Rhea" id="RHEA:46608"/>
        <dbReference type="Rhea" id="RHEA-COMP:11060"/>
        <dbReference type="Rhea" id="RHEA-COMP:11605"/>
        <dbReference type="ChEBI" id="CHEBI:15378"/>
        <dbReference type="ChEBI" id="CHEBI:30013"/>
        <dbReference type="ChEBI" id="CHEBI:30616"/>
        <dbReference type="ChEBI" id="CHEBI:61977"/>
        <dbReference type="ChEBI" id="CHEBI:456216"/>
    </reaction>
</comment>
<feature type="domain" description="Protein kinase" evidence="15">
    <location>
        <begin position="71"/>
        <end position="369"/>
    </location>
</feature>
<keyword evidence="5" id="KW-0732">Signal</keyword>
<dbReference type="SUPFAM" id="SSF56112">
    <property type="entry name" value="Protein kinase-like (PK-like)"/>
    <property type="match status" value="1"/>
</dbReference>
<keyword evidence="7" id="KW-0418">Kinase</keyword>
<dbReference type="PANTHER" id="PTHR27005:SF400">
    <property type="entry name" value="PROTEIN KINASE DOMAIN-CONTAINING PROTEIN"/>
    <property type="match status" value="1"/>
</dbReference>
<organism evidence="16 17">
    <name type="scientific">Mikania micrantha</name>
    <name type="common">bitter vine</name>
    <dbReference type="NCBI Taxonomy" id="192012"/>
    <lineage>
        <taxon>Eukaryota</taxon>
        <taxon>Viridiplantae</taxon>
        <taxon>Streptophyta</taxon>
        <taxon>Embryophyta</taxon>
        <taxon>Tracheophyta</taxon>
        <taxon>Spermatophyta</taxon>
        <taxon>Magnoliopsida</taxon>
        <taxon>eudicotyledons</taxon>
        <taxon>Gunneridae</taxon>
        <taxon>Pentapetalae</taxon>
        <taxon>asterids</taxon>
        <taxon>campanulids</taxon>
        <taxon>Asterales</taxon>
        <taxon>Asteraceae</taxon>
        <taxon>Asteroideae</taxon>
        <taxon>Heliantheae alliance</taxon>
        <taxon>Eupatorieae</taxon>
        <taxon>Mikania</taxon>
    </lineage>
</organism>
<keyword evidence="10 14" id="KW-0472">Membrane</keyword>
<dbReference type="GO" id="GO:0005524">
    <property type="term" value="F:ATP binding"/>
    <property type="evidence" value="ECO:0007669"/>
    <property type="project" value="UniProtKB-UniRule"/>
</dbReference>
<evidence type="ECO:0000256" key="7">
    <source>
        <dbReference type="ARBA" id="ARBA00022777"/>
    </source>
</evidence>
<dbReference type="EMBL" id="SZYD01000001">
    <property type="protein sequence ID" value="KAD7477990.1"/>
    <property type="molecule type" value="Genomic_DNA"/>
</dbReference>
<name>A0A5N6Q2U6_9ASTR</name>
<evidence type="ECO:0000256" key="13">
    <source>
        <dbReference type="PROSITE-ProRule" id="PRU10141"/>
    </source>
</evidence>
<evidence type="ECO:0000256" key="6">
    <source>
        <dbReference type="ARBA" id="ARBA00022741"/>
    </source>
</evidence>
<dbReference type="GO" id="GO:0007166">
    <property type="term" value="P:cell surface receptor signaling pathway"/>
    <property type="evidence" value="ECO:0007669"/>
    <property type="project" value="InterPro"/>
</dbReference>
<keyword evidence="8 13" id="KW-0067">ATP-binding</keyword>
<dbReference type="InterPro" id="IPR000719">
    <property type="entry name" value="Prot_kinase_dom"/>
</dbReference>
<feature type="binding site" evidence="13">
    <location>
        <position position="100"/>
    </location>
    <ligand>
        <name>ATP</name>
        <dbReference type="ChEBI" id="CHEBI:30616"/>
    </ligand>
</feature>
<evidence type="ECO:0000259" key="15">
    <source>
        <dbReference type="PROSITE" id="PS50011"/>
    </source>
</evidence>
<feature type="transmembrane region" description="Helical" evidence="14">
    <location>
        <begin position="336"/>
        <end position="360"/>
    </location>
</feature>
<dbReference type="Proteomes" id="UP000326396">
    <property type="component" value="Linkage Group LG1"/>
</dbReference>
<dbReference type="InterPro" id="IPR045274">
    <property type="entry name" value="WAK-like"/>
</dbReference>
<gene>
    <name evidence="16" type="ORF">E3N88_01126</name>
</gene>
<dbReference type="OrthoDB" id="4062651at2759"/>
<keyword evidence="4 14" id="KW-0812">Transmembrane</keyword>
<evidence type="ECO:0000256" key="12">
    <source>
        <dbReference type="ARBA" id="ARBA00047951"/>
    </source>
</evidence>
<evidence type="ECO:0000256" key="4">
    <source>
        <dbReference type="ARBA" id="ARBA00022692"/>
    </source>
</evidence>
<evidence type="ECO:0000256" key="10">
    <source>
        <dbReference type="ARBA" id="ARBA00023136"/>
    </source>
</evidence>
<dbReference type="PROSITE" id="PS00107">
    <property type="entry name" value="PROTEIN_KINASE_ATP"/>
    <property type="match status" value="1"/>
</dbReference>
<evidence type="ECO:0000256" key="11">
    <source>
        <dbReference type="ARBA" id="ARBA00047558"/>
    </source>
</evidence>
<keyword evidence="17" id="KW-1185">Reference proteome</keyword>
<evidence type="ECO:0000313" key="17">
    <source>
        <dbReference type="Proteomes" id="UP000326396"/>
    </source>
</evidence>
<evidence type="ECO:0000256" key="5">
    <source>
        <dbReference type="ARBA" id="ARBA00022729"/>
    </source>
</evidence>